<evidence type="ECO:0000313" key="2">
    <source>
        <dbReference type="EMBL" id="TQE43802.1"/>
    </source>
</evidence>
<comment type="caution">
    <text evidence="2">The sequence shown here is derived from an EMBL/GenBank/DDBJ whole genome shotgun (WGS) entry which is preliminary data.</text>
</comment>
<feature type="transmembrane region" description="Helical" evidence="1">
    <location>
        <begin position="71"/>
        <end position="93"/>
    </location>
</feature>
<accession>A0A540R7X3</accession>
<dbReference type="AlphaFoldDB" id="A0A540R7X3"/>
<keyword evidence="3" id="KW-1185">Reference proteome</keyword>
<dbReference type="Proteomes" id="UP000318080">
    <property type="component" value="Unassembled WGS sequence"/>
</dbReference>
<feature type="transmembrane region" description="Helical" evidence="1">
    <location>
        <begin position="99"/>
        <end position="121"/>
    </location>
</feature>
<protein>
    <recommendedName>
        <fullName evidence="4">Integral membrane protein</fullName>
    </recommendedName>
</protein>
<sequence length="124" mass="13015">MRTNFDRGEAVTGLVWLSLGAIFSLLLEVVYLGARLPLGETSIPFPVTIAVAFGFNLVLTRTALLWSRRTLVAAVPLIVWTLGFLALALAGGIGSLQALPATLSTILLFAAGVAGGGWPFFNGK</sequence>
<dbReference type="STRING" id="1686286.GCA_900092335_01422"/>
<keyword evidence="1" id="KW-0812">Transmembrane</keyword>
<reference evidence="2 3" key="1">
    <citation type="submission" date="2019-06" db="EMBL/GenBank/DDBJ databases">
        <title>Draft genome of C. phoceense Strain 272.</title>
        <authorList>
            <person name="Pacheco L.G.C."/>
            <person name="Barberis C.M."/>
            <person name="Almuzara M.N."/>
            <person name="Traglia G.M."/>
            <person name="Santos C.S."/>
            <person name="Rocha D.J.P.G."/>
            <person name="Aguiar E.R.G.R."/>
            <person name="Vay C.A."/>
        </authorList>
    </citation>
    <scope>NUCLEOTIDE SEQUENCE [LARGE SCALE GENOMIC DNA]</scope>
    <source>
        <strain evidence="2 3">272</strain>
    </source>
</reference>
<gene>
    <name evidence="2" type="ORF">EJK80_05890</name>
</gene>
<keyword evidence="1" id="KW-0472">Membrane</keyword>
<name>A0A540R7X3_9CORY</name>
<evidence type="ECO:0008006" key="4">
    <source>
        <dbReference type="Google" id="ProtNLM"/>
    </source>
</evidence>
<feature type="transmembrane region" description="Helical" evidence="1">
    <location>
        <begin position="12"/>
        <end position="31"/>
    </location>
</feature>
<evidence type="ECO:0000256" key="1">
    <source>
        <dbReference type="SAM" id="Phobius"/>
    </source>
</evidence>
<keyword evidence="1" id="KW-1133">Transmembrane helix</keyword>
<evidence type="ECO:0000313" key="3">
    <source>
        <dbReference type="Proteomes" id="UP000318080"/>
    </source>
</evidence>
<organism evidence="2 3">
    <name type="scientific">Corynebacterium phoceense</name>
    <dbReference type="NCBI Taxonomy" id="1686286"/>
    <lineage>
        <taxon>Bacteria</taxon>
        <taxon>Bacillati</taxon>
        <taxon>Actinomycetota</taxon>
        <taxon>Actinomycetes</taxon>
        <taxon>Mycobacteriales</taxon>
        <taxon>Corynebacteriaceae</taxon>
        <taxon>Corynebacterium</taxon>
    </lineage>
</organism>
<proteinExistence type="predicted"/>
<feature type="transmembrane region" description="Helical" evidence="1">
    <location>
        <begin position="43"/>
        <end position="59"/>
    </location>
</feature>
<dbReference type="EMBL" id="VHIR01000006">
    <property type="protein sequence ID" value="TQE43802.1"/>
    <property type="molecule type" value="Genomic_DNA"/>
</dbReference>